<dbReference type="Gene3D" id="2.130.10.10">
    <property type="entry name" value="YVTN repeat-like/Quinoprotein amine dehydrogenase"/>
    <property type="match status" value="1"/>
</dbReference>
<gene>
    <name evidence="4" type="ORF">KYK27_07920</name>
</gene>
<keyword evidence="5" id="KW-1185">Reference proteome</keyword>
<comment type="caution">
    <text evidence="4">The sequence shown here is derived from an EMBL/GenBank/DDBJ whole genome shotgun (WGS) entry which is preliminary data.</text>
</comment>
<keyword evidence="2" id="KW-0604">Photosystem II</keyword>
<dbReference type="RefSeq" id="WP_199109498.1">
    <property type="nucleotide sequence ID" value="NZ_JAHWXQ010000002.1"/>
</dbReference>
<proteinExistence type="predicted"/>
<organism evidence="4 5">
    <name type="scientific">Pontibacter populi</name>
    <dbReference type="NCBI Taxonomy" id="890055"/>
    <lineage>
        <taxon>Bacteria</taxon>
        <taxon>Pseudomonadati</taxon>
        <taxon>Bacteroidota</taxon>
        <taxon>Cytophagia</taxon>
        <taxon>Cytophagales</taxon>
        <taxon>Hymenobacteraceae</taxon>
        <taxon>Pontibacter</taxon>
    </lineage>
</organism>
<evidence type="ECO:0000259" key="3">
    <source>
        <dbReference type="Pfam" id="PF14870"/>
    </source>
</evidence>
<evidence type="ECO:0000256" key="1">
    <source>
        <dbReference type="ARBA" id="ARBA00022531"/>
    </source>
</evidence>
<name>A0ABS6XAE3_9BACT</name>
<dbReference type="InterPro" id="IPR015943">
    <property type="entry name" value="WD40/YVTN_repeat-like_dom_sf"/>
</dbReference>
<keyword evidence="1" id="KW-0602">Photosynthesis</keyword>
<dbReference type="Proteomes" id="UP000774935">
    <property type="component" value="Unassembled WGS sequence"/>
</dbReference>
<protein>
    <recommendedName>
        <fullName evidence="3">Photosynthesis system II assembly factor Ycf48/Hcf136-like domain-containing protein</fullName>
    </recommendedName>
</protein>
<accession>A0ABS6XAE3</accession>
<evidence type="ECO:0000256" key="2">
    <source>
        <dbReference type="ARBA" id="ARBA00023276"/>
    </source>
</evidence>
<dbReference type="PANTHER" id="PTHR47199">
    <property type="entry name" value="PHOTOSYSTEM II STABILITY/ASSEMBLY FACTOR HCF136, CHLOROPLASTIC"/>
    <property type="match status" value="1"/>
</dbReference>
<dbReference type="PANTHER" id="PTHR47199:SF2">
    <property type="entry name" value="PHOTOSYSTEM II STABILITY_ASSEMBLY FACTOR HCF136, CHLOROPLASTIC"/>
    <property type="match status" value="1"/>
</dbReference>
<dbReference type="Pfam" id="PF14870">
    <property type="entry name" value="PSII_BNR"/>
    <property type="match status" value="1"/>
</dbReference>
<evidence type="ECO:0000313" key="5">
    <source>
        <dbReference type="Proteomes" id="UP000774935"/>
    </source>
</evidence>
<reference evidence="4 5" key="1">
    <citation type="submission" date="2021-07" db="EMBL/GenBank/DDBJ databases">
        <authorList>
            <person name="Kim M.K."/>
        </authorList>
    </citation>
    <scope>NUCLEOTIDE SEQUENCE [LARGE SCALE GENOMIC DNA]</scope>
    <source>
        <strain evidence="4 5">HLY7-15</strain>
    </source>
</reference>
<sequence>MIKNILHSVLLLCLPLTGFSQSEYLARLPISGAVSELGVSPSEEIWVGTRAGSVYYTKQIGELWHFGPFTSKDEYSHSSTGSFDRVSFFSEDTMMISGFIHGEDGNQDFIYRSVNHGKTWDKVKFGNSSWLDAAYVNNNGKAWLSGSSQLIYHTSDYGKTWKTFPKVEQTGNLRFSTIHFADDERTGLFGSFWNVLYRTSDNCKSWEKLPTPLSQGKYTRLSKHDKPDIRKVRMFGEYYIINQQGRVFITKSDSINWEQLSNVVDFEVTESDRLYVVKHDHSVELYDSSFKHVWKSERKLKSNPTAIAVRNESLFALTYETVYKVNPKVFMSSDLFTDEVPIPEPYATVKYDGEVYGFQNKDILRYDKKSKRWYRYMIADFPIGNATVFDNRLLVADPSLKQYFLLDATDKKLEAYKLPQNFFDTSQNSIAEFHIETGSQGCFHSDNSRRSYVRKGNRLVLDTKRSTAGYLSSMPNEVDSNLLNKCIEAVDESRLQTVAITSLQLSDKDIAEFKNFIDKEEKRIKKTGIDRFKTDDLYAFLGENINFAFYKGIADSLSYIPNELIDEAFMQDYGNWSTTTEWRRVIFVLEDGKKLIVESSSDKPNYLHVPWTVDFEGLKFKSNSIHFGRMVDDLTKGNFFLSAATEKNYALFKIADFMYRKKVRQSAY</sequence>
<evidence type="ECO:0000313" key="4">
    <source>
        <dbReference type="EMBL" id="MBW3364965.1"/>
    </source>
</evidence>
<dbReference type="EMBL" id="JAHWXQ010000002">
    <property type="protein sequence ID" value="MBW3364965.1"/>
    <property type="molecule type" value="Genomic_DNA"/>
</dbReference>
<feature type="domain" description="Photosynthesis system II assembly factor Ycf48/Hcf136-like" evidence="3">
    <location>
        <begin position="117"/>
        <end position="211"/>
    </location>
</feature>
<dbReference type="SUPFAM" id="SSF110296">
    <property type="entry name" value="Oligoxyloglucan reducing end-specific cellobiohydrolase"/>
    <property type="match status" value="1"/>
</dbReference>
<dbReference type="InterPro" id="IPR028203">
    <property type="entry name" value="PSII_CF48-like_dom"/>
</dbReference>